<dbReference type="Proteomes" id="UP000030019">
    <property type="component" value="Unassembled WGS sequence"/>
</dbReference>
<organism evidence="5 6">
    <name type="scientific">Streptococcus sinensis</name>
    <dbReference type="NCBI Taxonomy" id="176090"/>
    <lineage>
        <taxon>Bacteria</taxon>
        <taxon>Bacillati</taxon>
        <taxon>Bacillota</taxon>
        <taxon>Bacilli</taxon>
        <taxon>Lactobacillales</taxon>
        <taxon>Streptococcaceae</taxon>
        <taxon>Streptococcus</taxon>
    </lineage>
</organism>
<evidence type="ECO:0000313" key="6">
    <source>
        <dbReference type="Proteomes" id="UP000030019"/>
    </source>
</evidence>
<dbReference type="InterPro" id="IPR000843">
    <property type="entry name" value="HTH_LacI"/>
</dbReference>
<proteinExistence type="predicted"/>
<dbReference type="PANTHER" id="PTHR30146">
    <property type="entry name" value="LACI-RELATED TRANSCRIPTIONAL REPRESSOR"/>
    <property type="match status" value="1"/>
</dbReference>
<dbReference type="PROSITE" id="PS00356">
    <property type="entry name" value="HTH_LACI_1"/>
    <property type="match status" value="1"/>
</dbReference>
<evidence type="ECO:0000256" key="1">
    <source>
        <dbReference type="ARBA" id="ARBA00023015"/>
    </source>
</evidence>
<dbReference type="GO" id="GO:0003700">
    <property type="term" value="F:DNA-binding transcription factor activity"/>
    <property type="evidence" value="ECO:0007669"/>
    <property type="project" value="TreeGrafter"/>
</dbReference>
<evidence type="ECO:0000259" key="4">
    <source>
        <dbReference type="PROSITE" id="PS50932"/>
    </source>
</evidence>
<evidence type="ECO:0000313" key="5">
    <source>
        <dbReference type="EMBL" id="KGM36874.1"/>
    </source>
</evidence>
<dbReference type="Gene3D" id="3.40.50.2300">
    <property type="match status" value="2"/>
</dbReference>
<gene>
    <name evidence="5" type="ORF">SSIN_1389</name>
</gene>
<dbReference type="InterPro" id="IPR046335">
    <property type="entry name" value="LacI/GalR-like_sensor"/>
</dbReference>
<sequence length="333" mass="37462">MATIKDIAQAAGVSPATVSRVLNYDPAMSVSDRTRKKIFDIAEQLNYKKSRKTKPNRTQAYRIGLIEWYTEQEELDDLYYYSIRLGIEKKAQELGYEILRVFQNDSLELLKDIDGLIAIGKFSPVQIQQLEQYSNHLVFVDSDTLNAGHSCVTVDFENAVQKVLQHFISSGFEQIGMIAGQEKTSDQTSIISDPRLASFQRYLSDKGIFQPDFVKVGNFSSESGYQMMTELINEHKDQLPPAFFISSDALAIGALRALQEHGIQVPQDVSIISFNDTSIAKYIYPSLSTVTVFTEEMGKQALHILDQSLASEDDVIPYMVKLSTKLTIRESSI</sequence>
<dbReference type="SMART" id="SM00354">
    <property type="entry name" value="HTH_LACI"/>
    <property type="match status" value="1"/>
</dbReference>
<keyword evidence="2" id="KW-0238">DNA-binding</keyword>
<dbReference type="eggNOG" id="COG1609">
    <property type="taxonomic scope" value="Bacteria"/>
</dbReference>
<dbReference type="GO" id="GO:0000976">
    <property type="term" value="F:transcription cis-regulatory region binding"/>
    <property type="evidence" value="ECO:0007669"/>
    <property type="project" value="TreeGrafter"/>
</dbReference>
<dbReference type="RefSeq" id="WP_037617197.1">
    <property type="nucleotide sequence ID" value="NZ_JPEN01000074.1"/>
</dbReference>
<reference evidence="5 6" key="1">
    <citation type="submission" date="2014-06" db="EMBL/GenBank/DDBJ databases">
        <authorList>
            <person name="Teng J.L."/>
            <person name="Huang Y."/>
            <person name="Tse H."/>
            <person name="Lau S.K."/>
            <person name="Woo P.C."/>
        </authorList>
    </citation>
    <scope>NUCLEOTIDE SEQUENCE [LARGE SCALE GENOMIC DNA]</scope>
    <source>
        <strain evidence="5 6">HKU4</strain>
    </source>
</reference>
<dbReference type="InterPro" id="IPR028082">
    <property type="entry name" value="Peripla_BP_I"/>
</dbReference>
<evidence type="ECO:0000256" key="2">
    <source>
        <dbReference type="ARBA" id="ARBA00023125"/>
    </source>
</evidence>
<protein>
    <submittedName>
        <fullName evidence="5">Galactose operon repressor, GalR-LacI family of transcriptional regulator</fullName>
    </submittedName>
</protein>
<name>A0A0A0DFN5_9STRE</name>
<dbReference type="PRINTS" id="PR00036">
    <property type="entry name" value="HTHLACI"/>
</dbReference>
<keyword evidence="6" id="KW-1185">Reference proteome</keyword>
<dbReference type="STRING" id="176090.SSIN_1389"/>
<feature type="domain" description="HTH lacI-type" evidence="4">
    <location>
        <begin position="2"/>
        <end position="58"/>
    </location>
</feature>
<keyword evidence="3" id="KW-0804">Transcription</keyword>
<evidence type="ECO:0000256" key="3">
    <source>
        <dbReference type="ARBA" id="ARBA00023163"/>
    </source>
</evidence>
<dbReference type="PATRIC" id="fig|176090.4.peg.1351"/>
<dbReference type="CDD" id="cd01392">
    <property type="entry name" value="HTH_LacI"/>
    <property type="match status" value="1"/>
</dbReference>
<accession>A0A0A0DFN5</accession>
<dbReference type="Pfam" id="PF13377">
    <property type="entry name" value="Peripla_BP_3"/>
    <property type="match status" value="1"/>
</dbReference>
<dbReference type="SUPFAM" id="SSF53822">
    <property type="entry name" value="Periplasmic binding protein-like I"/>
    <property type="match status" value="1"/>
</dbReference>
<dbReference type="PROSITE" id="PS50932">
    <property type="entry name" value="HTH_LACI_2"/>
    <property type="match status" value="1"/>
</dbReference>
<dbReference type="EMBL" id="JPEN01000074">
    <property type="protein sequence ID" value="KGM36874.1"/>
    <property type="molecule type" value="Genomic_DNA"/>
</dbReference>
<dbReference type="SUPFAM" id="SSF47413">
    <property type="entry name" value="lambda repressor-like DNA-binding domains"/>
    <property type="match status" value="1"/>
</dbReference>
<comment type="caution">
    <text evidence="5">The sequence shown here is derived from an EMBL/GenBank/DDBJ whole genome shotgun (WGS) entry which is preliminary data.</text>
</comment>
<keyword evidence="1" id="KW-0805">Transcription regulation</keyword>
<dbReference type="PANTHER" id="PTHR30146:SF149">
    <property type="entry name" value="HTH-TYPE TRANSCRIPTIONAL REGULATOR EBGR"/>
    <property type="match status" value="1"/>
</dbReference>
<dbReference type="Gene3D" id="1.10.260.40">
    <property type="entry name" value="lambda repressor-like DNA-binding domains"/>
    <property type="match status" value="1"/>
</dbReference>
<dbReference type="InterPro" id="IPR010982">
    <property type="entry name" value="Lambda_DNA-bd_dom_sf"/>
</dbReference>
<dbReference type="CDD" id="cd01544">
    <property type="entry name" value="PBP1_GalR"/>
    <property type="match status" value="1"/>
</dbReference>
<dbReference type="Pfam" id="PF00356">
    <property type="entry name" value="LacI"/>
    <property type="match status" value="1"/>
</dbReference>
<dbReference type="AlphaFoldDB" id="A0A0A0DFN5"/>